<gene>
    <name evidence="3" type="ORF">GCM10010449_65700</name>
</gene>
<evidence type="ECO:0000256" key="1">
    <source>
        <dbReference type="SAM" id="MobiDB-lite"/>
    </source>
</evidence>
<dbReference type="EMBL" id="BAAAUG010000145">
    <property type="protein sequence ID" value="GAA3135997.1"/>
    <property type="molecule type" value="Genomic_DNA"/>
</dbReference>
<feature type="region of interest" description="Disordered" evidence="1">
    <location>
        <begin position="63"/>
        <end position="86"/>
    </location>
</feature>
<organism evidence="3 4">
    <name type="scientific">Streptomyces rectiviolaceus</name>
    <dbReference type="NCBI Taxonomy" id="332591"/>
    <lineage>
        <taxon>Bacteria</taxon>
        <taxon>Bacillati</taxon>
        <taxon>Actinomycetota</taxon>
        <taxon>Actinomycetes</taxon>
        <taxon>Kitasatosporales</taxon>
        <taxon>Streptomycetaceae</taxon>
        <taxon>Streptomyces</taxon>
    </lineage>
</organism>
<keyword evidence="2" id="KW-0732">Signal</keyword>
<dbReference type="Proteomes" id="UP001501637">
    <property type="component" value="Unassembled WGS sequence"/>
</dbReference>
<evidence type="ECO:0000313" key="3">
    <source>
        <dbReference type="EMBL" id="GAA3135997.1"/>
    </source>
</evidence>
<name>A0ABP6N496_9ACTN</name>
<feature type="chain" id="PRO_5047515749" description="Secreted protein" evidence="2">
    <location>
        <begin position="28"/>
        <end position="86"/>
    </location>
</feature>
<protein>
    <recommendedName>
        <fullName evidence="5">Secreted protein</fullName>
    </recommendedName>
</protein>
<comment type="caution">
    <text evidence="3">The sequence shown here is derived from an EMBL/GenBank/DDBJ whole genome shotgun (WGS) entry which is preliminary data.</text>
</comment>
<keyword evidence="4" id="KW-1185">Reference proteome</keyword>
<accession>A0ABP6N496</accession>
<feature type="signal peptide" evidence="2">
    <location>
        <begin position="1"/>
        <end position="27"/>
    </location>
</feature>
<proteinExistence type="predicted"/>
<evidence type="ECO:0008006" key="5">
    <source>
        <dbReference type="Google" id="ProtNLM"/>
    </source>
</evidence>
<reference evidence="4" key="1">
    <citation type="journal article" date="2019" name="Int. J. Syst. Evol. Microbiol.">
        <title>The Global Catalogue of Microorganisms (GCM) 10K type strain sequencing project: providing services to taxonomists for standard genome sequencing and annotation.</title>
        <authorList>
            <consortium name="The Broad Institute Genomics Platform"/>
            <consortium name="The Broad Institute Genome Sequencing Center for Infectious Disease"/>
            <person name="Wu L."/>
            <person name="Ma J."/>
        </authorList>
    </citation>
    <scope>NUCLEOTIDE SEQUENCE [LARGE SCALE GENOMIC DNA]</scope>
    <source>
        <strain evidence="4">JCM 9092</strain>
    </source>
</reference>
<sequence length="86" mass="8801">MPARMRALLIVVGALAATALPTIAAFAAPPHVAATVPHSTPREEIQPATSIVGQLARKTAERSAGKPLGLVPEQAAHPTALKTPLI</sequence>
<evidence type="ECO:0000256" key="2">
    <source>
        <dbReference type="SAM" id="SignalP"/>
    </source>
</evidence>
<dbReference type="RefSeq" id="WP_344527209.1">
    <property type="nucleotide sequence ID" value="NZ_BAAAUG010000145.1"/>
</dbReference>
<evidence type="ECO:0000313" key="4">
    <source>
        <dbReference type="Proteomes" id="UP001501637"/>
    </source>
</evidence>